<dbReference type="AlphaFoldDB" id="A0AAN4W0X3"/>
<proteinExistence type="predicted"/>
<dbReference type="InterPro" id="IPR051783">
    <property type="entry name" value="NAD(P)-dependent_oxidoreduct"/>
</dbReference>
<dbReference type="InterPro" id="IPR036291">
    <property type="entry name" value="NAD(P)-bd_dom_sf"/>
</dbReference>
<dbReference type="SUPFAM" id="SSF51735">
    <property type="entry name" value="NAD(P)-binding Rossmann-fold domains"/>
    <property type="match status" value="1"/>
</dbReference>
<dbReference type="InterPro" id="IPR006115">
    <property type="entry name" value="6PGDH_NADP-bd"/>
</dbReference>
<name>A0AAN4W0X3_9BACT</name>
<dbReference type="EMBL" id="BQKE01000002">
    <property type="protein sequence ID" value="GJM62869.1"/>
    <property type="molecule type" value="Genomic_DNA"/>
</dbReference>
<dbReference type="RefSeq" id="WP_338238099.1">
    <property type="nucleotide sequence ID" value="NZ_BQKE01000002.1"/>
</dbReference>
<organism evidence="2 3">
    <name type="scientific">Persicobacter diffluens</name>
    <dbReference type="NCBI Taxonomy" id="981"/>
    <lineage>
        <taxon>Bacteria</taxon>
        <taxon>Pseudomonadati</taxon>
        <taxon>Bacteroidota</taxon>
        <taxon>Cytophagia</taxon>
        <taxon>Cytophagales</taxon>
        <taxon>Persicobacteraceae</taxon>
        <taxon>Persicobacter</taxon>
    </lineage>
</organism>
<evidence type="ECO:0000313" key="3">
    <source>
        <dbReference type="Proteomes" id="UP001310022"/>
    </source>
</evidence>
<keyword evidence="3" id="KW-1185">Reference proteome</keyword>
<dbReference type="Proteomes" id="UP001310022">
    <property type="component" value="Unassembled WGS sequence"/>
</dbReference>
<dbReference type="GO" id="GO:0050661">
    <property type="term" value="F:NADP binding"/>
    <property type="evidence" value="ECO:0007669"/>
    <property type="project" value="InterPro"/>
</dbReference>
<evidence type="ECO:0000313" key="2">
    <source>
        <dbReference type="EMBL" id="GJM62869.1"/>
    </source>
</evidence>
<dbReference type="PANTHER" id="PTHR48079">
    <property type="entry name" value="PROTEIN YEEZ"/>
    <property type="match status" value="1"/>
</dbReference>
<dbReference type="PANTHER" id="PTHR48079:SF6">
    <property type="entry name" value="NAD(P)-BINDING DOMAIN-CONTAINING PROTEIN-RELATED"/>
    <property type="match status" value="1"/>
</dbReference>
<dbReference type="Pfam" id="PF03446">
    <property type="entry name" value="NAD_binding_2"/>
    <property type="match status" value="1"/>
</dbReference>
<dbReference type="Gene3D" id="3.40.50.720">
    <property type="entry name" value="NAD(P)-binding Rossmann-like Domain"/>
    <property type="match status" value="1"/>
</dbReference>
<sequence length="258" mass="28783">MTQNNKTISIIGCGWFGYPMALKLIEKGYTVLGTTTGKEKLTSFTKNGIKAFQFRLTDPLPEALSQSNIALISIPPRRKVMPTNTYLQGLEKLANELKAGQVDKVIFISTTGIYPDDEPLAQENATALKSPFVEAEKIWLDRFEKCLILRFAGLFGPHRLAGRFLAAKKGLADKPINMLHLNDALGFCQYALSRQLEGIYNVCSPQHPFRSEFYPKASQQLGLEPPTFSQIEKSKTVSSDKSLKSGYQYQFPNPIEAL</sequence>
<accession>A0AAN4W0X3</accession>
<feature type="domain" description="6-phosphogluconate dehydrogenase NADP-binding" evidence="1">
    <location>
        <begin position="7"/>
        <end position="133"/>
    </location>
</feature>
<dbReference type="GO" id="GO:0005737">
    <property type="term" value="C:cytoplasm"/>
    <property type="evidence" value="ECO:0007669"/>
    <property type="project" value="TreeGrafter"/>
</dbReference>
<comment type="caution">
    <text evidence="2">The sequence shown here is derived from an EMBL/GenBank/DDBJ whole genome shotgun (WGS) entry which is preliminary data.</text>
</comment>
<evidence type="ECO:0000259" key="1">
    <source>
        <dbReference type="Pfam" id="PF03446"/>
    </source>
</evidence>
<dbReference type="GO" id="GO:0004029">
    <property type="term" value="F:aldehyde dehydrogenase (NAD+) activity"/>
    <property type="evidence" value="ECO:0007669"/>
    <property type="project" value="TreeGrafter"/>
</dbReference>
<protein>
    <submittedName>
        <fullName evidence="2">NAD(P)-dependent oxidoreductase</fullName>
    </submittedName>
</protein>
<gene>
    <name evidence="2" type="primary">yeeZ</name>
    <name evidence="2" type="ORF">PEDI_34210</name>
</gene>
<reference evidence="2 3" key="1">
    <citation type="submission" date="2021-12" db="EMBL/GenBank/DDBJ databases">
        <title>Genome sequencing of bacteria with rrn-lacking chromosome and rrn-plasmid.</title>
        <authorList>
            <person name="Anda M."/>
            <person name="Iwasaki W."/>
        </authorList>
    </citation>
    <scope>NUCLEOTIDE SEQUENCE [LARGE SCALE GENOMIC DNA]</scope>
    <source>
        <strain evidence="2 3">NBRC 15940</strain>
    </source>
</reference>